<dbReference type="AlphaFoldDB" id="A0A7T4R0B9"/>
<dbReference type="EMBL" id="CP066167">
    <property type="protein sequence ID" value="QQD18088.1"/>
    <property type="molecule type" value="Genomic_DNA"/>
</dbReference>
<dbReference type="Proteomes" id="UP000596063">
    <property type="component" value="Chromosome"/>
</dbReference>
<name>A0A7T4R0B9_9GAMM</name>
<proteinExistence type="predicted"/>
<dbReference type="KEGG" id="snan:I6N98_17390"/>
<evidence type="ECO:0000313" key="1">
    <source>
        <dbReference type="EMBL" id="QQD18088.1"/>
    </source>
</evidence>
<dbReference type="InterPro" id="IPR010836">
    <property type="entry name" value="SapC"/>
</dbReference>
<gene>
    <name evidence="1" type="ORF">I6N98_17390</name>
</gene>
<dbReference type="Pfam" id="PF07277">
    <property type="entry name" value="SapC"/>
    <property type="match status" value="1"/>
</dbReference>
<protein>
    <submittedName>
        <fullName evidence="1">SapC family protein</fullName>
    </submittedName>
</protein>
<reference evidence="1 2" key="1">
    <citation type="submission" date="2020-12" db="EMBL/GenBank/DDBJ databases">
        <authorList>
            <person name="Shan Y."/>
        </authorList>
    </citation>
    <scope>NUCLEOTIDE SEQUENCE [LARGE SCALE GENOMIC DNA]</scope>
    <source>
        <strain evidence="2">csc3.9</strain>
    </source>
</reference>
<dbReference type="RefSeq" id="WP_198569586.1">
    <property type="nucleotide sequence ID" value="NZ_CP066167.1"/>
</dbReference>
<organism evidence="1 2">
    <name type="scientific">Spongiibacter nanhainus</name>
    <dbReference type="NCBI Taxonomy" id="2794344"/>
    <lineage>
        <taxon>Bacteria</taxon>
        <taxon>Pseudomonadati</taxon>
        <taxon>Pseudomonadota</taxon>
        <taxon>Gammaproteobacteria</taxon>
        <taxon>Cellvibrionales</taxon>
        <taxon>Spongiibacteraceae</taxon>
        <taxon>Spongiibacter</taxon>
    </lineage>
</organism>
<keyword evidence="2" id="KW-1185">Reference proteome</keyword>
<accession>A0A7T4R0B9</accession>
<sequence>MPQLKAVSASEHRRFSWMPFSHYKFAKGDQFIPLLVNEFKLASTMAPIAFIKKGEGYQPILIAGLESKRNLLVSSEGYWLGGYVPSHYRSHPFCIGKNQDGKELLCFHSDSEFVHDRIIPGESKPFIQGEGLSTDLQEIYDFLKSCQIGSQNSDSFCSRCKELDLFMPWSPEIKLNGKSKRFTGFYCINESKLKNLPDTDAKSMLETGALGAIYYHLASLPLTTSLETLYYRQAKASESKDSGIEYEDVFTGFADDDSINLEW</sequence>
<evidence type="ECO:0000313" key="2">
    <source>
        <dbReference type="Proteomes" id="UP000596063"/>
    </source>
</evidence>